<dbReference type="InterPro" id="IPR037294">
    <property type="entry name" value="ABC_BtuC-like"/>
</dbReference>
<feature type="transmembrane region" description="Helical" evidence="8">
    <location>
        <begin position="190"/>
        <end position="216"/>
    </location>
</feature>
<feature type="transmembrane region" description="Helical" evidence="8">
    <location>
        <begin position="305"/>
        <end position="321"/>
    </location>
</feature>
<comment type="subcellular location">
    <subcellularLocation>
        <location evidence="1">Cell membrane</location>
        <topology evidence="1">Multi-pass membrane protein</topology>
    </subcellularLocation>
</comment>
<comment type="similarity">
    <text evidence="2">Belongs to the binding-protein-dependent transport system permease family. FecCD subfamily.</text>
</comment>
<evidence type="ECO:0000256" key="8">
    <source>
        <dbReference type="SAM" id="Phobius"/>
    </source>
</evidence>
<dbReference type="PANTHER" id="PTHR30472:SF65">
    <property type="entry name" value="SIDEROPHORE TRANSPORT SYSTEM PERMEASE PROTEIN YFIZ-RELATED"/>
    <property type="match status" value="1"/>
</dbReference>
<evidence type="ECO:0000313" key="9">
    <source>
        <dbReference type="EMBL" id="MBO1306561.1"/>
    </source>
</evidence>
<evidence type="ECO:0000256" key="7">
    <source>
        <dbReference type="ARBA" id="ARBA00023136"/>
    </source>
</evidence>
<evidence type="ECO:0000256" key="2">
    <source>
        <dbReference type="ARBA" id="ARBA00007935"/>
    </source>
</evidence>
<dbReference type="RefSeq" id="WP_207673488.1">
    <property type="nucleotide sequence ID" value="NZ_JAFREM010000016.1"/>
</dbReference>
<organism evidence="9 10">
    <name type="scientific">Candidatus Enterococcus moelleringii</name>
    <dbReference type="NCBI Taxonomy" id="2815325"/>
    <lineage>
        <taxon>Bacteria</taxon>
        <taxon>Bacillati</taxon>
        <taxon>Bacillota</taxon>
        <taxon>Bacilli</taxon>
        <taxon>Lactobacillales</taxon>
        <taxon>Enterococcaceae</taxon>
        <taxon>Enterococcus</taxon>
    </lineage>
</organism>
<sequence>MKRKSFFIVGAFLLVLAMIASLKYGAVAITWQEIVKALTAFDANEQGQQLVRILRVPRMLGSVAVGAGLATAGGLMQGITNNPIADSGLLGINAGAGLGLALVFAITASPNPVLAIAASFLGAFVALAIIYMASAKISLGMNPIRIVLLGSALSAFFAAISQSISLVFQLNQDMTFWYVGGTANISWQQLQLGFPLILLGLIGAVFLAPQITLLSMGDETAITLGKKPATIRKWSMAFVLLLAGTSVSLVGAVSFIGLIVPHVVRYFVGQDYRMVLPASALLGALFFVVADIASRLIAPPLETPVGVLVTIIGVPMLLLQIRRGSVS</sequence>
<keyword evidence="3" id="KW-0813">Transport</keyword>
<name>A0ABS3LAA9_9ENTE</name>
<dbReference type="PANTHER" id="PTHR30472">
    <property type="entry name" value="FERRIC ENTEROBACTIN TRANSPORT SYSTEM PERMEASE PROTEIN"/>
    <property type="match status" value="1"/>
</dbReference>
<dbReference type="SUPFAM" id="SSF81345">
    <property type="entry name" value="ABC transporter involved in vitamin B12 uptake, BtuC"/>
    <property type="match status" value="1"/>
</dbReference>
<protein>
    <submittedName>
        <fullName evidence="9">Iron ABC transporter permease</fullName>
    </submittedName>
</protein>
<feature type="transmembrane region" description="Helical" evidence="8">
    <location>
        <begin position="237"/>
        <end position="260"/>
    </location>
</feature>
<dbReference type="CDD" id="cd06550">
    <property type="entry name" value="TM_ABC_iron-siderophores_like"/>
    <property type="match status" value="1"/>
</dbReference>
<keyword evidence="10" id="KW-1185">Reference proteome</keyword>
<evidence type="ECO:0000256" key="1">
    <source>
        <dbReference type="ARBA" id="ARBA00004651"/>
    </source>
</evidence>
<keyword evidence="7 8" id="KW-0472">Membrane</keyword>
<keyword evidence="6 8" id="KW-1133">Transmembrane helix</keyword>
<feature type="transmembrane region" description="Helical" evidence="8">
    <location>
        <begin position="59"/>
        <end position="76"/>
    </location>
</feature>
<proteinExistence type="inferred from homology"/>
<feature type="transmembrane region" description="Helical" evidence="8">
    <location>
        <begin position="113"/>
        <end position="134"/>
    </location>
</feature>
<gene>
    <name evidence="9" type="ORF">JZO70_10330</name>
</gene>
<feature type="transmembrane region" description="Helical" evidence="8">
    <location>
        <begin position="272"/>
        <end position="293"/>
    </location>
</feature>
<evidence type="ECO:0000256" key="6">
    <source>
        <dbReference type="ARBA" id="ARBA00022989"/>
    </source>
</evidence>
<evidence type="ECO:0000256" key="5">
    <source>
        <dbReference type="ARBA" id="ARBA00022692"/>
    </source>
</evidence>
<reference evidence="9 10" key="1">
    <citation type="submission" date="2021-03" db="EMBL/GenBank/DDBJ databases">
        <title>Enterococcal diversity collection.</title>
        <authorList>
            <person name="Gilmore M.S."/>
            <person name="Schwartzman J."/>
            <person name="Van Tyne D."/>
            <person name="Martin M."/>
            <person name="Earl A.M."/>
            <person name="Manson A.L."/>
            <person name="Straub T."/>
            <person name="Salamzade R."/>
            <person name="Saavedra J."/>
            <person name="Lebreton F."/>
            <person name="Prichula J."/>
            <person name="Schaufler K."/>
            <person name="Gaca A."/>
            <person name="Sgardioli B."/>
            <person name="Wagenaar J."/>
            <person name="Strong T."/>
        </authorList>
    </citation>
    <scope>NUCLEOTIDE SEQUENCE [LARGE SCALE GENOMIC DNA]</scope>
    <source>
        <strain evidence="9 10">669A</strain>
    </source>
</reference>
<keyword evidence="4" id="KW-1003">Cell membrane</keyword>
<evidence type="ECO:0000313" key="10">
    <source>
        <dbReference type="Proteomes" id="UP000664601"/>
    </source>
</evidence>
<feature type="transmembrane region" description="Helical" evidence="8">
    <location>
        <begin position="146"/>
        <end position="170"/>
    </location>
</feature>
<feature type="transmembrane region" description="Helical" evidence="8">
    <location>
        <begin position="88"/>
        <end position="107"/>
    </location>
</feature>
<dbReference type="InterPro" id="IPR000522">
    <property type="entry name" value="ABC_transptr_permease_BtuC"/>
</dbReference>
<dbReference type="Proteomes" id="UP000664601">
    <property type="component" value="Unassembled WGS sequence"/>
</dbReference>
<evidence type="ECO:0000256" key="3">
    <source>
        <dbReference type="ARBA" id="ARBA00022448"/>
    </source>
</evidence>
<dbReference type="EMBL" id="JAFREM010000016">
    <property type="protein sequence ID" value="MBO1306561.1"/>
    <property type="molecule type" value="Genomic_DNA"/>
</dbReference>
<evidence type="ECO:0000256" key="4">
    <source>
        <dbReference type="ARBA" id="ARBA00022475"/>
    </source>
</evidence>
<dbReference type="Pfam" id="PF01032">
    <property type="entry name" value="FecCD"/>
    <property type="match status" value="1"/>
</dbReference>
<comment type="caution">
    <text evidence="9">The sequence shown here is derived from an EMBL/GenBank/DDBJ whole genome shotgun (WGS) entry which is preliminary data.</text>
</comment>
<dbReference type="Gene3D" id="1.10.3470.10">
    <property type="entry name" value="ABC transporter involved in vitamin B12 uptake, BtuC"/>
    <property type="match status" value="1"/>
</dbReference>
<keyword evidence="5 8" id="KW-0812">Transmembrane</keyword>
<accession>A0ABS3LAA9</accession>